<dbReference type="EnsemblPlants" id="Pp3c3_26830V3.1">
    <property type="protein sequence ID" value="PAC:32944450.CDS.1"/>
    <property type="gene ID" value="Pp3c3_26830"/>
</dbReference>
<dbReference type="Proteomes" id="UP000006727">
    <property type="component" value="Chromosome 3"/>
</dbReference>
<reference evidence="1 3" key="1">
    <citation type="journal article" date="2008" name="Science">
        <title>The Physcomitrella genome reveals evolutionary insights into the conquest of land by plants.</title>
        <authorList>
            <person name="Rensing S."/>
            <person name="Lang D."/>
            <person name="Zimmer A."/>
            <person name="Terry A."/>
            <person name="Salamov A."/>
            <person name="Shapiro H."/>
            <person name="Nishiyama T."/>
            <person name="Perroud P.-F."/>
            <person name="Lindquist E."/>
            <person name="Kamisugi Y."/>
            <person name="Tanahashi T."/>
            <person name="Sakakibara K."/>
            <person name="Fujita T."/>
            <person name="Oishi K."/>
            <person name="Shin-I T."/>
            <person name="Kuroki Y."/>
            <person name="Toyoda A."/>
            <person name="Suzuki Y."/>
            <person name="Hashimoto A."/>
            <person name="Yamaguchi K."/>
            <person name="Sugano A."/>
            <person name="Kohara Y."/>
            <person name="Fujiyama A."/>
            <person name="Anterola A."/>
            <person name="Aoki S."/>
            <person name="Ashton N."/>
            <person name="Barbazuk W.B."/>
            <person name="Barker E."/>
            <person name="Bennetzen J."/>
            <person name="Bezanilla M."/>
            <person name="Blankenship R."/>
            <person name="Cho S.H."/>
            <person name="Dutcher S."/>
            <person name="Estelle M."/>
            <person name="Fawcett J.A."/>
            <person name="Gundlach H."/>
            <person name="Hanada K."/>
            <person name="Heyl A."/>
            <person name="Hicks K.A."/>
            <person name="Hugh J."/>
            <person name="Lohr M."/>
            <person name="Mayer K."/>
            <person name="Melkozernov A."/>
            <person name="Murata T."/>
            <person name="Nelson D."/>
            <person name="Pils B."/>
            <person name="Prigge M."/>
            <person name="Reiss B."/>
            <person name="Renner T."/>
            <person name="Rombauts S."/>
            <person name="Rushton P."/>
            <person name="Sanderfoot A."/>
            <person name="Schween G."/>
            <person name="Shiu S.-H."/>
            <person name="Stueber K."/>
            <person name="Theodoulou F.L."/>
            <person name="Tu H."/>
            <person name="Van de Peer Y."/>
            <person name="Verrier P.J."/>
            <person name="Waters E."/>
            <person name="Wood A."/>
            <person name="Yang L."/>
            <person name="Cove D."/>
            <person name="Cuming A."/>
            <person name="Hasebe M."/>
            <person name="Lucas S."/>
            <person name="Mishler D.B."/>
            <person name="Reski R."/>
            <person name="Grigoriev I."/>
            <person name="Quatrano R.S."/>
            <person name="Boore J.L."/>
        </authorList>
    </citation>
    <scope>NUCLEOTIDE SEQUENCE [LARGE SCALE GENOMIC DNA]</scope>
    <source>
        <strain evidence="2 3">cv. Gransden 2004</strain>
    </source>
</reference>
<sequence>MAFFDQVLAYFGVFFEVLMDQERESFWSFEALCIKALIDHYTTSRNHLEADGLTEQVIQSMKCGLWKYGLLYDKHHD</sequence>
<dbReference type="AlphaFoldDB" id="A0A2K1KW46"/>
<dbReference type="InParanoid" id="A0A2K1KW46"/>
<proteinExistence type="predicted"/>
<evidence type="ECO:0000313" key="3">
    <source>
        <dbReference type="Proteomes" id="UP000006727"/>
    </source>
</evidence>
<dbReference type="Gramene" id="Pp3c3_26830V3.1">
    <property type="protein sequence ID" value="PAC:32944450.CDS.1"/>
    <property type="gene ID" value="Pp3c3_26830"/>
</dbReference>
<dbReference type="InterPro" id="IPR012337">
    <property type="entry name" value="RNaseH-like_sf"/>
</dbReference>
<protein>
    <submittedName>
        <fullName evidence="1 2">Uncharacterized protein</fullName>
    </submittedName>
</protein>
<name>A0A2K1KW46_PHYPA</name>
<organism evidence="1">
    <name type="scientific">Physcomitrium patens</name>
    <name type="common">Spreading-leaved earth moss</name>
    <name type="synonym">Physcomitrella patens</name>
    <dbReference type="NCBI Taxonomy" id="3218"/>
    <lineage>
        <taxon>Eukaryota</taxon>
        <taxon>Viridiplantae</taxon>
        <taxon>Streptophyta</taxon>
        <taxon>Embryophyta</taxon>
        <taxon>Bryophyta</taxon>
        <taxon>Bryophytina</taxon>
        <taxon>Bryopsida</taxon>
        <taxon>Funariidae</taxon>
        <taxon>Funariales</taxon>
        <taxon>Funariaceae</taxon>
        <taxon>Physcomitrium</taxon>
    </lineage>
</organism>
<dbReference type="EMBL" id="ABEU02000003">
    <property type="protein sequence ID" value="PNR58022.1"/>
    <property type="molecule type" value="Genomic_DNA"/>
</dbReference>
<gene>
    <name evidence="1" type="ORF">PHYPA_005017</name>
</gene>
<reference evidence="2" key="3">
    <citation type="submission" date="2020-12" db="UniProtKB">
        <authorList>
            <consortium name="EnsemblPlants"/>
        </authorList>
    </citation>
    <scope>IDENTIFICATION</scope>
</reference>
<reference evidence="1 3" key="2">
    <citation type="journal article" date="2018" name="Plant J.">
        <title>The Physcomitrella patens chromosome-scale assembly reveals moss genome structure and evolution.</title>
        <authorList>
            <person name="Lang D."/>
            <person name="Ullrich K.K."/>
            <person name="Murat F."/>
            <person name="Fuchs J."/>
            <person name="Jenkins J."/>
            <person name="Haas F.B."/>
            <person name="Piednoel M."/>
            <person name="Gundlach H."/>
            <person name="Van Bel M."/>
            <person name="Meyberg R."/>
            <person name="Vives C."/>
            <person name="Morata J."/>
            <person name="Symeonidi A."/>
            <person name="Hiss M."/>
            <person name="Muchero W."/>
            <person name="Kamisugi Y."/>
            <person name="Saleh O."/>
            <person name="Blanc G."/>
            <person name="Decker E.L."/>
            <person name="van Gessel N."/>
            <person name="Grimwood J."/>
            <person name="Hayes R.D."/>
            <person name="Graham S.W."/>
            <person name="Gunter L.E."/>
            <person name="McDaniel S.F."/>
            <person name="Hoernstein S.N.W."/>
            <person name="Larsson A."/>
            <person name="Li F.W."/>
            <person name="Perroud P.F."/>
            <person name="Phillips J."/>
            <person name="Ranjan P."/>
            <person name="Rokshar D.S."/>
            <person name="Rothfels C.J."/>
            <person name="Schneider L."/>
            <person name="Shu S."/>
            <person name="Stevenson D.W."/>
            <person name="Thummler F."/>
            <person name="Tillich M."/>
            <person name="Villarreal Aguilar J.C."/>
            <person name="Widiez T."/>
            <person name="Wong G.K."/>
            <person name="Wymore A."/>
            <person name="Zhang Y."/>
            <person name="Zimmer A.D."/>
            <person name="Quatrano R.S."/>
            <person name="Mayer K.F.X."/>
            <person name="Goodstein D."/>
            <person name="Casacuberta J.M."/>
            <person name="Vandepoele K."/>
            <person name="Reski R."/>
            <person name="Cuming A.C."/>
            <person name="Tuskan G.A."/>
            <person name="Maumus F."/>
            <person name="Salse J."/>
            <person name="Schmutz J."/>
            <person name="Rensing S.A."/>
        </authorList>
    </citation>
    <scope>NUCLEOTIDE SEQUENCE [LARGE SCALE GENOMIC DNA]</scope>
    <source>
        <strain evidence="2 3">cv. Gransden 2004</strain>
    </source>
</reference>
<evidence type="ECO:0000313" key="2">
    <source>
        <dbReference type="EnsemblPlants" id="PAC:32944450.CDS.1"/>
    </source>
</evidence>
<keyword evidence="3" id="KW-1185">Reference proteome</keyword>
<accession>A0A2K1KW46</accession>
<dbReference type="SUPFAM" id="SSF53098">
    <property type="entry name" value="Ribonuclease H-like"/>
    <property type="match status" value="1"/>
</dbReference>
<evidence type="ECO:0000313" key="1">
    <source>
        <dbReference type="EMBL" id="PNR58022.1"/>
    </source>
</evidence>